<keyword evidence="2" id="KW-1185">Reference proteome</keyword>
<dbReference type="AlphaFoldDB" id="A0A6S7KHE0"/>
<organism evidence="1 2">
    <name type="scientific">Paramuricea clavata</name>
    <name type="common">Red gorgonian</name>
    <name type="synonym">Violescent sea-whip</name>
    <dbReference type="NCBI Taxonomy" id="317549"/>
    <lineage>
        <taxon>Eukaryota</taxon>
        <taxon>Metazoa</taxon>
        <taxon>Cnidaria</taxon>
        <taxon>Anthozoa</taxon>
        <taxon>Octocorallia</taxon>
        <taxon>Malacalcyonacea</taxon>
        <taxon>Plexauridae</taxon>
        <taxon>Paramuricea</taxon>
    </lineage>
</organism>
<reference evidence="1" key="1">
    <citation type="submission" date="2020-04" db="EMBL/GenBank/DDBJ databases">
        <authorList>
            <person name="Alioto T."/>
            <person name="Alioto T."/>
            <person name="Gomez Garrido J."/>
        </authorList>
    </citation>
    <scope>NUCLEOTIDE SEQUENCE</scope>
    <source>
        <strain evidence="1">A484AB</strain>
    </source>
</reference>
<accession>A0A6S7KHE0</accession>
<protein>
    <submittedName>
        <fullName evidence="1">Uncharacterized protein</fullName>
    </submittedName>
</protein>
<gene>
    <name evidence="1" type="ORF">PACLA_8A009329</name>
</gene>
<dbReference type="Proteomes" id="UP001152795">
    <property type="component" value="Unassembled WGS sequence"/>
</dbReference>
<evidence type="ECO:0000313" key="1">
    <source>
        <dbReference type="EMBL" id="CAB4045286.1"/>
    </source>
</evidence>
<proteinExistence type="predicted"/>
<name>A0A6S7KHE0_PARCT</name>
<sequence length="150" mass="16911">MPTAGYECSSNESGNGHDIAVFLIPWNEDDLPGKSTLFNDIFHFHPAVWEKELSCNNEVSEEEVLFHIDTGHTDQSKMCLNTTFGRFPEGRSSPYDKEKEIEFCSWLQKIMVPSRRYRSGDGILNPVVHFLITTLAPGWVGGALTGETWT</sequence>
<evidence type="ECO:0000313" key="2">
    <source>
        <dbReference type="Proteomes" id="UP001152795"/>
    </source>
</evidence>
<dbReference type="EMBL" id="CACRXK020038564">
    <property type="protein sequence ID" value="CAB4045286.1"/>
    <property type="molecule type" value="Genomic_DNA"/>
</dbReference>
<dbReference type="OrthoDB" id="5982475at2759"/>
<comment type="caution">
    <text evidence="1">The sequence shown here is derived from an EMBL/GenBank/DDBJ whole genome shotgun (WGS) entry which is preliminary data.</text>
</comment>